<dbReference type="InterPro" id="IPR008917">
    <property type="entry name" value="TF_DNA-bd_sf"/>
</dbReference>
<evidence type="ECO:0000256" key="1">
    <source>
        <dbReference type="ARBA" id="ARBA00004123"/>
    </source>
</evidence>
<evidence type="ECO:0000256" key="5">
    <source>
        <dbReference type="ARBA" id="ARBA00023125"/>
    </source>
</evidence>
<evidence type="ECO:0000259" key="9">
    <source>
        <dbReference type="PROSITE" id="PS50217"/>
    </source>
</evidence>
<dbReference type="GO" id="GO:0000978">
    <property type="term" value="F:RNA polymerase II cis-regulatory region sequence-specific DNA binding"/>
    <property type="evidence" value="ECO:0007669"/>
    <property type="project" value="TreeGrafter"/>
</dbReference>
<dbReference type="PROSITE" id="PS50217">
    <property type="entry name" value="BZIP"/>
    <property type="match status" value="1"/>
</dbReference>
<keyword evidence="11" id="KW-1185">Reference proteome</keyword>
<dbReference type="PANTHER" id="PTHR10129">
    <property type="entry name" value="TRANSCRIPTION FACTOR MAF"/>
    <property type="match status" value="1"/>
</dbReference>
<dbReference type="Gene3D" id="1.20.5.170">
    <property type="match status" value="1"/>
</dbReference>
<dbReference type="Proteomes" id="UP001501920">
    <property type="component" value="Chromosome 21"/>
</dbReference>
<sequence length="168" mass="19633">MSVDQLSLLEPLGLDYMDFRLDLCVSERARPQRLTDEQLVSMSVRELNRRLRGAGKEEVAHLKQKRRTLKNRGYAQSCRLKRVQQKRALEREKSHLVAEVDELKRELSRLLSERDDYRLQCESLADDPSVFFKGPIQHFPQKYHIATYLGNPAVCPCKIHYILSSSYN</sequence>
<evidence type="ECO:0000313" key="11">
    <source>
        <dbReference type="Proteomes" id="UP001501920"/>
    </source>
</evidence>
<dbReference type="InterPro" id="IPR004826">
    <property type="entry name" value="bZIP_Maf"/>
</dbReference>
<evidence type="ECO:0000256" key="8">
    <source>
        <dbReference type="SAM" id="Coils"/>
    </source>
</evidence>
<dbReference type="PANTHER" id="PTHR10129:SF49">
    <property type="entry name" value="KRML2.2 PROTEIN"/>
    <property type="match status" value="1"/>
</dbReference>
<evidence type="ECO:0000256" key="4">
    <source>
        <dbReference type="ARBA" id="ARBA00023015"/>
    </source>
</evidence>
<organism evidence="10 11">
    <name type="scientific">Pygocentrus nattereri</name>
    <name type="common">Red-bellied piranha</name>
    <dbReference type="NCBI Taxonomy" id="42514"/>
    <lineage>
        <taxon>Eukaryota</taxon>
        <taxon>Metazoa</taxon>
        <taxon>Chordata</taxon>
        <taxon>Craniata</taxon>
        <taxon>Vertebrata</taxon>
        <taxon>Euteleostomi</taxon>
        <taxon>Actinopterygii</taxon>
        <taxon>Neopterygii</taxon>
        <taxon>Teleostei</taxon>
        <taxon>Ostariophysi</taxon>
        <taxon>Characiformes</taxon>
        <taxon>Characoidei</taxon>
        <taxon>Pygocentrus</taxon>
    </lineage>
</organism>
<dbReference type="AlphaFoldDB" id="A0AAR2KHY1"/>
<comment type="similarity">
    <text evidence="2">Belongs to the bZIP family. Maf subfamily.</text>
</comment>
<dbReference type="Pfam" id="PF03131">
    <property type="entry name" value="bZIP_Maf"/>
    <property type="match status" value="1"/>
</dbReference>
<protein>
    <recommendedName>
        <fullName evidence="9">BZIP domain-containing protein</fullName>
    </recommendedName>
</protein>
<feature type="domain" description="BZIP" evidence="9">
    <location>
        <begin position="61"/>
        <end position="124"/>
    </location>
</feature>
<evidence type="ECO:0000256" key="3">
    <source>
        <dbReference type="ARBA" id="ARBA00022491"/>
    </source>
</evidence>
<dbReference type="GeneTree" id="ENSGT00940000160486"/>
<comment type="subcellular location">
    <subcellularLocation>
        <location evidence="1">Nucleus</location>
    </subcellularLocation>
</comment>
<dbReference type="SUPFAM" id="SSF57959">
    <property type="entry name" value="Leucine zipper domain"/>
    <property type="match status" value="1"/>
</dbReference>
<accession>A0AAR2KHY1</accession>
<dbReference type="InterPro" id="IPR046347">
    <property type="entry name" value="bZIP_sf"/>
</dbReference>
<reference evidence="10" key="3">
    <citation type="submission" date="2025-09" db="UniProtKB">
        <authorList>
            <consortium name="Ensembl"/>
        </authorList>
    </citation>
    <scope>IDENTIFICATION</scope>
</reference>
<evidence type="ECO:0000256" key="7">
    <source>
        <dbReference type="ARBA" id="ARBA00023242"/>
    </source>
</evidence>
<evidence type="ECO:0000313" key="10">
    <source>
        <dbReference type="Ensembl" id="ENSPNAP00000062047.1"/>
    </source>
</evidence>
<dbReference type="SMART" id="SM00338">
    <property type="entry name" value="BRLZ"/>
    <property type="match status" value="1"/>
</dbReference>
<reference evidence="10" key="2">
    <citation type="submission" date="2025-08" db="UniProtKB">
        <authorList>
            <consortium name="Ensembl"/>
        </authorList>
    </citation>
    <scope>IDENTIFICATION</scope>
</reference>
<proteinExistence type="inferred from homology"/>
<dbReference type="CDD" id="cd14718">
    <property type="entry name" value="bZIP_Maf_large"/>
    <property type="match status" value="1"/>
</dbReference>
<keyword evidence="3" id="KW-0678">Repressor</keyword>
<reference evidence="10 11" key="1">
    <citation type="submission" date="2020-10" db="EMBL/GenBank/DDBJ databases">
        <title>Pygocentrus nattereri (red-bellied piranha) genome, fPygNat1, primary haplotype.</title>
        <authorList>
            <person name="Myers G."/>
            <person name="Meyer A."/>
            <person name="Karagic N."/>
            <person name="Pippel M."/>
            <person name="Winkler S."/>
            <person name="Tracey A."/>
            <person name="Wood J."/>
            <person name="Formenti G."/>
            <person name="Howe K."/>
            <person name="Fedrigo O."/>
            <person name="Jarvis E.D."/>
        </authorList>
    </citation>
    <scope>NUCLEOTIDE SEQUENCE [LARGE SCALE GENOMIC DNA]</scope>
</reference>
<keyword evidence="5" id="KW-0238">DNA-binding</keyword>
<feature type="coiled-coil region" evidence="8">
    <location>
        <begin position="86"/>
        <end position="127"/>
    </location>
</feature>
<dbReference type="FunFam" id="1.20.5.170:FF:000011">
    <property type="entry name" value="Transcription factor MafG, putative"/>
    <property type="match status" value="1"/>
</dbReference>
<keyword evidence="7" id="KW-0539">Nucleus</keyword>
<dbReference type="GO" id="GO:0000981">
    <property type="term" value="F:DNA-binding transcription factor activity, RNA polymerase II-specific"/>
    <property type="evidence" value="ECO:0007669"/>
    <property type="project" value="TreeGrafter"/>
</dbReference>
<dbReference type="SUPFAM" id="SSF47454">
    <property type="entry name" value="A DNA-binding domain in eukaryotic transcription factors"/>
    <property type="match status" value="1"/>
</dbReference>
<dbReference type="InterPro" id="IPR004827">
    <property type="entry name" value="bZIP"/>
</dbReference>
<evidence type="ECO:0000256" key="6">
    <source>
        <dbReference type="ARBA" id="ARBA00023163"/>
    </source>
</evidence>
<keyword evidence="6" id="KW-0804">Transcription</keyword>
<dbReference type="GO" id="GO:0005634">
    <property type="term" value="C:nucleus"/>
    <property type="evidence" value="ECO:0007669"/>
    <property type="project" value="UniProtKB-SubCell"/>
</dbReference>
<dbReference type="Ensembl" id="ENSPNAT00000066349.1">
    <property type="protein sequence ID" value="ENSPNAP00000062047.1"/>
    <property type="gene ID" value="ENSPNAG00000032199.1"/>
</dbReference>
<dbReference type="InterPro" id="IPR024874">
    <property type="entry name" value="Transcription_factor_Maf_fam"/>
</dbReference>
<keyword evidence="4" id="KW-0805">Transcription regulation</keyword>
<evidence type="ECO:0000256" key="2">
    <source>
        <dbReference type="ARBA" id="ARBA00008500"/>
    </source>
</evidence>
<keyword evidence="8" id="KW-0175">Coiled coil</keyword>
<name>A0AAR2KHY1_PYGNA</name>